<dbReference type="RefSeq" id="WP_216985357.1">
    <property type="nucleotide sequence ID" value="NZ_CP077365.1"/>
</dbReference>
<protein>
    <recommendedName>
        <fullName evidence="1">ABC-three component systems C-terminal domain-containing protein</fullName>
    </recommendedName>
</protein>
<name>A0ABX8L603_9GAMM</name>
<evidence type="ECO:0000313" key="3">
    <source>
        <dbReference type="Proteomes" id="UP000683517"/>
    </source>
</evidence>
<evidence type="ECO:0000259" key="1">
    <source>
        <dbReference type="Pfam" id="PF20283"/>
    </source>
</evidence>
<feature type="domain" description="ABC-three component systems C-terminal" evidence="1">
    <location>
        <begin position="273"/>
        <end position="396"/>
    </location>
</feature>
<proteinExistence type="predicted"/>
<organism evidence="2 3">
    <name type="scientific">Acinetobacter seifertii</name>
    <dbReference type="NCBI Taxonomy" id="1530123"/>
    <lineage>
        <taxon>Bacteria</taxon>
        <taxon>Pseudomonadati</taxon>
        <taxon>Pseudomonadota</taxon>
        <taxon>Gammaproteobacteria</taxon>
        <taxon>Moraxellales</taxon>
        <taxon>Moraxellaceae</taxon>
        <taxon>Acinetobacter</taxon>
        <taxon>Acinetobacter calcoaceticus/baumannii complex</taxon>
    </lineage>
</organism>
<accession>A0ABX8L603</accession>
<dbReference type="EMBL" id="CP077365">
    <property type="protein sequence ID" value="QXB47205.1"/>
    <property type="molecule type" value="Genomic_DNA"/>
</dbReference>
<sequence length="400" mass="46613">MVNQDASTKILGYIFQFRRALFLLFSSPKKNPIVSIESLDDVALMTIDENGKLHVNLEQDKHTVNEKTNPFQDKSKNLWRTLLIWLDSLEETKSKYDEVYYSLVTNVEVGDNSLVNKISMANSEEEIDECISLMNKIKEEIVEGKGNGEIIEKVLKHDISALKFIIKNTNLIANAGLDNKSDSLKETTINYFSIPPSLAEKEQEIYESIFGYLINLASDTWLKKESFFIDKNQVTTRLFTEKSARQSKKFLEQSLLSTNFKKYLEESDNNHLFLRQLNALNLKQSFCNQALEHYWGFYAEKVRLETEGEILPSEWIDRDENLHERWKLIFNKKSMFYEEDDIVGCKEILNETLSEEYHAPIGGQNTSQIYFTLGNYHYLANNEKNNFYIYWHSLFAKKGV</sequence>
<keyword evidence="3" id="KW-1185">Reference proteome</keyword>
<evidence type="ECO:0000313" key="2">
    <source>
        <dbReference type="EMBL" id="QXB47205.1"/>
    </source>
</evidence>
<dbReference type="InterPro" id="IPR046913">
    <property type="entry name" value="ABC-3C_CTD7"/>
</dbReference>
<dbReference type="Pfam" id="PF20283">
    <property type="entry name" value="CTD7"/>
    <property type="match status" value="1"/>
</dbReference>
<reference evidence="2 3" key="1">
    <citation type="submission" date="2021-06" db="EMBL/GenBank/DDBJ databases">
        <title>FDA dAtabase for Regulatory Grade micrObial Sequences (FDA-ARGOS): Supporting development and validation of Infectious Disease Dx tests.</title>
        <authorList>
            <person name="Sproer C."/>
            <person name="Gronow S."/>
            <person name="Severitt S."/>
            <person name="Schroder I."/>
            <person name="Tallon L."/>
            <person name="Sadzewicz L."/>
            <person name="Zhao X."/>
            <person name="Boylan J."/>
            <person name="Ott S."/>
            <person name="Bowen H."/>
            <person name="Vavikolanu K."/>
            <person name="Mehta A."/>
            <person name="Aluvathingal J."/>
            <person name="Nadendla S."/>
            <person name="Lowell S."/>
            <person name="Myers T."/>
            <person name="Yan Y."/>
        </authorList>
    </citation>
    <scope>NUCLEOTIDE SEQUENCE [LARGE SCALE GENOMIC DNA]</scope>
    <source>
        <strain evidence="2 3">FDAARGOS 1400</strain>
    </source>
</reference>
<dbReference type="Proteomes" id="UP000683517">
    <property type="component" value="Chromosome"/>
</dbReference>
<gene>
    <name evidence="2" type="ORF">I6L30_04135</name>
</gene>